<evidence type="ECO:0000313" key="2">
    <source>
        <dbReference type="Proteomes" id="UP000789375"/>
    </source>
</evidence>
<name>A0A9N9HN76_FUNMO</name>
<dbReference type="Proteomes" id="UP000789375">
    <property type="component" value="Unassembled WGS sequence"/>
</dbReference>
<organism evidence="1 2">
    <name type="scientific">Funneliformis mosseae</name>
    <name type="common">Endomycorrhizal fungus</name>
    <name type="synonym">Glomus mosseae</name>
    <dbReference type="NCBI Taxonomy" id="27381"/>
    <lineage>
        <taxon>Eukaryota</taxon>
        <taxon>Fungi</taxon>
        <taxon>Fungi incertae sedis</taxon>
        <taxon>Mucoromycota</taxon>
        <taxon>Glomeromycotina</taxon>
        <taxon>Glomeromycetes</taxon>
        <taxon>Glomerales</taxon>
        <taxon>Glomeraceae</taxon>
        <taxon>Funneliformis</taxon>
    </lineage>
</organism>
<accession>A0A9N9HN76</accession>
<dbReference type="EMBL" id="CAJVPP010008518">
    <property type="protein sequence ID" value="CAG8697489.1"/>
    <property type="molecule type" value="Genomic_DNA"/>
</dbReference>
<proteinExistence type="predicted"/>
<sequence length="81" mass="9616">FIVKVNPFYRKDSEDTQKWIEIFLRAKKANGWPDNRRVAIAAGMLREEAANWYNLVSTTINRWDRDANTGFRERFLICFSS</sequence>
<feature type="non-terminal residue" evidence="1">
    <location>
        <position position="1"/>
    </location>
</feature>
<keyword evidence="2" id="KW-1185">Reference proteome</keyword>
<evidence type="ECO:0000313" key="1">
    <source>
        <dbReference type="EMBL" id="CAG8697489.1"/>
    </source>
</evidence>
<gene>
    <name evidence="1" type="ORF">FMOSSE_LOCUS13653</name>
</gene>
<dbReference type="AlphaFoldDB" id="A0A9N9HN76"/>
<protein>
    <submittedName>
        <fullName evidence="1">14620_t:CDS:1</fullName>
    </submittedName>
</protein>
<comment type="caution">
    <text evidence="1">The sequence shown here is derived from an EMBL/GenBank/DDBJ whole genome shotgun (WGS) entry which is preliminary data.</text>
</comment>
<reference evidence="1" key="1">
    <citation type="submission" date="2021-06" db="EMBL/GenBank/DDBJ databases">
        <authorList>
            <person name="Kallberg Y."/>
            <person name="Tangrot J."/>
            <person name="Rosling A."/>
        </authorList>
    </citation>
    <scope>NUCLEOTIDE SEQUENCE</scope>
    <source>
        <strain evidence="1">87-6 pot B 2015</strain>
    </source>
</reference>